<accession>A0ABD5XRN0</accession>
<dbReference type="Proteomes" id="UP001596368">
    <property type="component" value="Unassembled WGS sequence"/>
</dbReference>
<dbReference type="EMBL" id="JBHSZG010000002">
    <property type="protein sequence ID" value="MFC7137790.1"/>
    <property type="molecule type" value="Genomic_DNA"/>
</dbReference>
<name>A0ABD5XRN0_9EURY</name>
<dbReference type="AlphaFoldDB" id="A0ABD5XRN0"/>
<protein>
    <recommendedName>
        <fullName evidence="3">CBS domain-containing protein</fullName>
    </recommendedName>
</protein>
<evidence type="ECO:0008006" key="3">
    <source>
        <dbReference type="Google" id="ProtNLM"/>
    </source>
</evidence>
<organism evidence="1 2">
    <name type="scientific">Halobaculum litoreum</name>
    <dbReference type="NCBI Taxonomy" id="3031998"/>
    <lineage>
        <taxon>Archaea</taxon>
        <taxon>Methanobacteriati</taxon>
        <taxon>Methanobacteriota</taxon>
        <taxon>Stenosarchaea group</taxon>
        <taxon>Halobacteria</taxon>
        <taxon>Halobacteriales</taxon>
        <taxon>Haloferacaceae</taxon>
        <taxon>Halobaculum</taxon>
    </lineage>
</organism>
<evidence type="ECO:0000313" key="2">
    <source>
        <dbReference type="Proteomes" id="UP001596368"/>
    </source>
</evidence>
<sequence>MAREDLLFLALDEPDERDTGVEVTGDQVGESIEAVLDRECVGVVLRERGEPLGFVIRGEEPDLCGVVQHVLGDEPQSVVSVRVVTTQVLDDHVAETRRVYLRRRDAGEQNTRRLRCFLPDRVYDLHTGPVRGRTP</sequence>
<reference evidence="1 2" key="1">
    <citation type="journal article" date="2019" name="Int. J. Syst. Evol. Microbiol.">
        <title>The Global Catalogue of Microorganisms (GCM) 10K type strain sequencing project: providing services to taxonomists for standard genome sequencing and annotation.</title>
        <authorList>
            <consortium name="The Broad Institute Genomics Platform"/>
            <consortium name="The Broad Institute Genome Sequencing Center for Infectious Disease"/>
            <person name="Wu L."/>
            <person name="Ma J."/>
        </authorList>
    </citation>
    <scope>NUCLEOTIDE SEQUENCE [LARGE SCALE GENOMIC DNA]</scope>
    <source>
        <strain evidence="1 2">DT92</strain>
    </source>
</reference>
<gene>
    <name evidence="1" type="ORF">ACFQRB_17625</name>
</gene>
<keyword evidence="2" id="KW-1185">Reference proteome</keyword>
<comment type="caution">
    <text evidence="1">The sequence shown here is derived from an EMBL/GenBank/DDBJ whole genome shotgun (WGS) entry which is preliminary data.</text>
</comment>
<evidence type="ECO:0000313" key="1">
    <source>
        <dbReference type="EMBL" id="MFC7137790.1"/>
    </source>
</evidence>
<proteinExistence type="predicted"/>